<comment type="caution">
    <text evidence="2">The sequence shown here is derived from an EMBL/GenBank/DDBJ whole genome shotgun (WGS) entry which is preliminary data.</text>
</comment>
<dbReference type="Proteomes" id="UP000607653">
    <property type="component" value="Unassembled WGS sequence"/>
</dbReference>
<sequence length="52" mass="5990">MKKLDSSSQNTCVQQSNILFLPLLSLLMSLVLHINLYLLLHYTSICPLLTEW</sequence>
<reference evidence="2 3" key="1">
    <citation type="journal article" date="2020" name="Mol. Biol. Evol.">
        <title>Distinct Expression and Methylation Patterns for Genes with Different Fates following a Single Whole-Genome Duplication in Flowering Plants.</title>
        <authorList>
            <person name="Shi T."/>
            <person name="Rahmani R.S."/>
            <person name="Gugger P.F."/>
            <person name="Wang M."/>
            <person name="Li H."/>
            <person name="Zhang Y."/>
            <person name="Li Z."/>
            <person name="Wang Q."/>
            <person name="Van de Peer Y."/>
            <person name="Marchal K."/>
            <person name="Chen J."/>
        </authorList>
    </citation>
    <scope>NUCLEOTIDE SEQUENCE [LARGE SCALE GENOMIC DNA]</scope>
    <source>
        <tissue evidence="2">Leaf</tissue>
    </source>
</reference>
<organism evidence="2 3">
    <name type="scientific">Nelumbo nucifera</name>
    <name type="common">Sacred lotus</name>
    <dbReference type="NCBI Taxonomy" id="4432"/>
    <lineage>
        <taxon>Eukaryota</taxon>
        <taxon>Viridiplantae</taxon>
        <taxon>Streptophyta</taxon>
        <taxon>Embryophyta</taxon>
        <taxon>Tracheophyta</taxon>
        <taxon>Spermatophyta</taxon>
        <taxon>Magnoliopsida</taxon>
        <taxon>Proteales</taxon>
        <taxon>Nelumbonaceae</taxon>
        <taxon>Nelumbo</taxon>
    </lineage>
</organism>
<feature type="transmembrane region" description="Helical" evidence="1">
    <location>
        <begin position="20"/>
        <end position="40"/>
    </location>
</feature>
<keyword evidence="1" id="KW-0812">Transmembrane</keyword>
<accession>A0A822Z9Y7</accession>
<keyword evidence="3" id="KW-1185">Reference proteome</keyword>
<evidence type="ECO:0000256" key="1">
    <source>
        <dbReference type="SAM" id="Phobius"/>
    </source>
</evidence>
<proteinExistence type="predicted"/>
<dbReference type="EMBL" id="DUZY01000005">
    <property type="protein sequence ID" value="DAD41892.1"/>
    <property type="molecule type" value="Genomic_DNA"/>
</dbReference>
<keyword evidence="1" id="KW-1133">Transmembrane helix</keyword>
<dbReference type="AlphaFoldDB" id="A0A822Z9Y7"/>
<protein>
    <submittedName>
        <fullName evidence="2">Uncharacterized protein</fullName>
    </submittedName>
</protein>
<evidence type="ECO:0000313" key="2">
    <source>
        <dbReference type="EMBL" id="DAD41892.1"/>
    </source>
</evidence>
<gene>
    <name evidence="2" type="ORF">HUJ06_016215</name>
</gene>
<name>A0A822Z9Y7_NELNU</name>
<evidence type="ECO:0000313" key="3">
    <source>
        <dbReference type="Proteomes" id="UP000607653"/>
    </source>
</evidence>
<keyword evidence="1" id="KW-0472">Membrane</keyword>